<dbReference type="EMBL" id="CP075587">
    <property type="protein sequence ID" value="QYF48795.1"/>
    <property type="molecule type" value="Genomic_DNA"/>
</dbReference>
<dbReference type="Proteomes" id="UP000826014">
    <property type="component" value="Chromosome"/>
</dbReference>
<keyword evidence="2" id="KW-1185">Reference proteome</keyword>
<proteinExistence type="predicted"/>
<accession>A0ABX8V0P4</accession>
<name>A0ABX8V0P4_9BACT</name>
<reference evidence="1 2" key="1">
    <citation type="journal article" date="2022" name="bioRxiv">
        <title>Ecology and evolution of chlamydial symbionts of arthropods.</title>
        <authorList>
            <person name="Halter T."/>
            <person name="Koestlbacher S."/>
            <person name="Collingro A."/>
            <person name="Sixt B.S."/>
            <person name="Toenshoff E.R."/>
            <person name="Hendrickx F."/>
            <person name="Kostanjsek R."/>
            <person name="Horn M."/>
        </authorList>
    </citation>
    <scope>NUCLEOTIDE SEQUENCE [LARGE SCALE GENOMIC DNA]</scope>
    <source>
        <strain evidence="1">W744xW776</strain>
    </source>
</reference>
<gene>
    <name evidence="1" type="ORF">RHABOEDO_001011</name>
</gene>
<organism evidence="1 2">
    <name type="scientific">Candidatus Rhabdochlamydia oedothoracis</name>
    <dbReference type="NCBI Taxonomy" id="2720720"/>
    <lineage>
        <taxon>Bacteria</taxon>
        <taxon>Pseudomonadati</taxon>
        <taxon>Chlamydiota</taxon>
        <taxon>Chlamydiia</taxon>
        <taxon>Parachlamydiales</taxon>
        <taxon>Candidatus Rhabdochlamydiaceae</taxon>
        <taxon>Candidatus Rhabdochlamydia</taxon>
    </lineage>
</organism>
<evidence type="ECO:0000313" key="2">
    <source>
        <dbReference type="Proteomes" id="UP000826014"/>
    </source>
</evidence>
<evidence type="ECO:0000313" key="1">
    <source>
        <dbReference type="EMBL" id="QYF48795.1"/>
    </source>
</evidence>
<protein>
    <submittedName>
        <fullName evidence="1">Uncharacterized protein</fullName>
    </submittedName>
</protein>
<sequence>MHFKLEKTYVKLSPPLTFQYIKSPEFKKDEVHARYSIQTCIKFLADYCKEKIAKKENYEEELKLLWSLLIKNHPNLAPDPLSIDLISSPEFKADEVKARYSEDTRRIFIEDYIKEKIAKKKEKITKSDLNLSGEEHTIFIKKLQLTNKDYNNFFLKVLNQFPKKMISENLKAYFASFRCGKKRIRRRKKISGNKKTYRRLTIKTKS</sequence>